<feature type="signal peptide" evidence="6">
    <location>
        <begin position="1"/>
        <end position="25"/>
    </location>
</feature>
<name>A0A5R9GAT9_9BACL</name>
<dbReference type="Proteomes" id="UP000309676">
    <property type="component" value="Unassembled WGS sequence"/>
</dbReference>
<gene>
    <name evidence="7" type="ORF">FE782_04715</name>
</gene>
<dbReference type="PANTHER" id="PTHR43498">
    <property type="entry name" value="FERREDOXIN:COB-COM HETERODISULFIDE REDUCTASE SUBUNIT A"/>
    <property type="match status" value="1"/>
</dbReference>
<keyword evidence="1" id="KW-0004">4Fe-4S</keyword>
<evidence type="ECO:0000256" key="4">
    <source>
        <dbReference type="ARBA" id="ARBA00023004"/>
    </source>
</evidence>
<dbReference type="InterPro" id="IPR036188">
    <property type="entry name" value="FAD/NAD-bd_sf"/>
</dbReference>
<dbReference type="Gene3D" id="3.50.50.60">
    <property type="entry name" value="FAD/NAD(P)-binding domain"/>
    <property type="match status" value="1"/>
</dbReference>
<keyword evidence="4" id="KW-0408">Iron</keyword>
<evidence type="ECO:0000256" key="6">
    <source>
        <dbReference type="SAM" id="SignalP"/>
    </source>
</evidence>
<dbReference type="PANTHER" id="PTHR43498:SF1">
    <property type="entry name" value="COB--COM HETERODISULFIDE REDUCTASE IRON-SULFUR SUBUNIT A"/>
    <property type="match status" value="1"/>
</dbReference>
<comment type="caution">
    <text evidence="7">The sequence shown here is derived from an EMBL/GenBank/DDBJ whole genome shotgun (WGS) entry which is preliminary data.</text>
</comment>
<dbReference type="EMBL" id="VCIW01000002">
    <property type="protein sequence ID" value="TLS53577.1"/>
    <property type="molecule type" value="Genomic_DNA"/>
</dbReference>
<organism evidence="7 8">
    <name type="scientific">Paenibacillus antri</name>
    <dbReference type="NCBI Taxonomy" id="2582848"/>
    <lineage>
        <taxon>Bacteria</taxon>
        <taxon>Bacillati</taxon>
        <taxon>Bacillota</taxon>
        <taxon>Bacilli</taxon>
        <taxon>Bacillales</taxon>
        <taxon>Paenibacillaceae</taxon>
        <taxon>Paenibacillus</taxon>
    </lineage>
</organism>
<dbReference type="AlphaFoldDB" id="A0A5R9GAT9"/>
<evidence type="ECO:0000313" key="8">
    <source>
        <dbReference type="Proteomes" id="UP000309676"/>
    </source>
</evidence>
<protein>
    <submittedName>
        <fullName evidence="7">FAD-dependent oxidoreductase</fullName>
    </submittedName>
</protein>
<sequence>MIRKWLRNAAATAMAAFVAAGGVFAGGAGVASAGTLSQHAEWFSGQPVGPVPLQVPAQLAGIKTEYDVIVAGTDPEGIAAALSAARNGLSVLLTDGRGRTTLGGLMTLGWLNTIDLNRYSPDGSILNKGIFSEWYKMVEGDSFDVKTAASAFQRLVDAEPNIDVLMPVRSMEPVVESFGQTKTVVGMELTTKDGTELFVRANAVIDATQDGDVFAAAGVPFTFGREDIGQADARMAVTLVYRLNGVTPAVWSGIRERLRGKKGYGTTTMSAWGYLEFYQYVPSQPQVKMRGLNIGRQNDNTALVNALLLFDVDPLDPASVQAGIEAGKKELPLVVKYMQSRFPELSKLTLGGTAPEPYIRESRHMLGEYRLNIIDLLENKDKWDRIAFGSYPIDLQPTSPSDSGNILFKPIKYAVPFRSIVPQKVDGLLVVGRAASFDTLPHGSARTIPVGMAAGEAAGAAVKVAKERGITFRAMSKDKAAILALQNRLNAQGMDLKPYTLPLQSYEKHRTYSGLKTVLSFGLVSGKYDNDFRLDERANPVEYGLLYAGSRDYFGDKMPTHPSLWYPADQTLEKQLRASPLTLENAALIAATALGIEFQPNGALAALKARGILKDVTISGIKNANALTVGESYMVFRDVATALGFRAAASSVN</sequence>
<dbReference type="GO" id="GO:0016491">
    <property type="term" value="F:oxidoreductase activity"/>
    <property type="evidence" value="ECO:0007669"/>
    <property type="project" value="UniProtKB-KW"/>
</dbReference>
<evidence type="ECO:0000256" key="1">
    <source>
        <dbReference type="ARBA" id="ARBA00022485"/>
    </source>
</evidence>
<reference evidence="7 8" key="1">
    <citation type="submission" date="2019-05" db="EMBL/GenBank/DDBJ databases">
        <authorList>
            <person name="Narsing Rao M.P."/>
            <person name="Li W.J."/>
        </authorList>
    </citation>
    <scope>NUCLEOTIDE SEQUENCE [LARGE SCALE GENOMIC DNA]</scope>
    <source>
        <strain evidence="7 8">SYSU_K30003</strain>
    </source>
</reference>
<proteinExistence type="predicted"/>
<evidence type="ECO:0000256" key="3">
    <source>
        <dbReference type="ARBA" id="ARBA00023002"/>
    </source>
</evidence>
<dbReference type="GO" id="GO:0046872">
    <property type="term" value="F:metal ion binding"/>
    <property type="evidence" value="ECO:0007669"/>
    <property type="project" value="UniProtKB-KW"/>
</dbReference>
<evidence type="ECO:0000256" key="2">
    <source>
        <dbReference type="ARBA" id="ARBA00022723"/>
    </source>
</evidence>
<accession>A0A5R9GAT9</accession>
<evidence type="ECO:0000256" key="5">
    <source>
        <dbReference type="ARBA" id="ARBA00023014"/>
    </source>
</evidence>
<dbReference type="SUPFAM" id="SSF51905">
    <property type="entry name" value="FAD/NAD(P)-binding domain"/>
    <property type="match status" value="1"/>
</dbReference>
<dbReference type="InterPro" id="IPR039650">
    <property type="entry name" value="HdrA-like"/>
</dbReference>
<keyword evidence="6" id="KW-0732">Signal</keyword>
<evidence type="ECO:0000313" key="7">
    <source>
        <dbReference type="EMBL" id="TLS53577.1"/>
    </source>
</evidence>
<dbReference type="GO" id="GO:0051539">
    <property type="term" value="F:4 iron, 4 sulfur cluster binding"/>
    <property type="evidence" value="ECO:0007669"/>
    <property type="project" value="UniProtKB-KW"/>
</dbReference>
<feature type="chain" id="PRO_5039082916" evidence="6">
    <location>
        <begin position="26"/>
        <end position="653"/>
    </location>
</feature>
<dbReference type="OrthoDB" id="9777740at2"/>
<keyword evidence="2" id="KW-0479">Metal-binding</keyword>
<keyword evidence="8" id="KW-1185">Reference proteome</keyword>
<keyword evidence="3" id="KW-0560">Oxidoreductase</keyword>
<keyword evidence="5" id="KW-0411">Iron-sulfur</keyword>
<dbReference type="RefSeq" id="WP_138192895.1">
    <property type="nucleotide sequence ID" value="NZ_VCIW01000002.1"/>
</dbReference>
<dbReference type="Pfam" id="PF12831">
    <property type="entry name" value="FAD_oxidored"/>
    <property type="match status" value="1"/>
</dbReference>